<dbReference type="PANTHER" id="PTHR42663">
    <property type="entry name" value="HYDROLASE C777.06C-RELATED-RELATED"/>
    <property type="match status" value="1"/>
</dbReference>
<dbReference type="CDD" id="cd07715">
    <property type="entry name" value="TaR3-like_MBL-fold"/>
    <property type="match status" value="1"/>
</dbReference>
<protein>
    <submittedName>
        <fullName evidence="2">MBL fold metallo-hydrolase</fullName>
    </submittedName>
</protein>
<organism evidence="2 3">
    <name type="scientific">Pseudoalteromonas phenolica</name>
    <dbReference type="NCBI Taxonomy" id="161398"/>
    <lineage>
        <taxon>Bacteria</taxon>
        <taxon>Pseudomonadati</taxon>
        <taxon>Pseudomonadota</taxon>
        <taxon>Gammaproteobacteria</taxon>
        <taxon>Alteromonadales</taxon>
        <taxon>Pseudoalteromonadaceae</taxon>
        <taxon>Pseudoalteromonas</taxon>
    </lineage>
</organism>
<dbReference type="GO" id="GO:0016787">
    <property type="term" value="F:hydrolase activity"/>
    <property type="evidence" value="ECO:0007669"/>
    <property type="project" value="UniProtKB-KW"/>
</dbReference>
<dbReference type="RefSeq" id="WP_138478768.1">
    <property type="nucleotide sequence ID" value="NZ_PPSW01000006.1"/>
</dbReference>
<reference evidence="2 3" key="1">
    <citation type="submission" date="2018-01" db="EMBL/GenBank/DDBJ databases">
        <title>Co-occurrence of chitin degradation, pigmentation and bioactivity in marine Pseudoalteromonas.</title>
        <authorList>
            <person name="Paulsen S."/>
            <person name="Gram L."/>
            <person name="Machado H."/>
        </authorList>
    </citation>
    <scope>NUCLEOTIDE SEQUENCE [LARGE SCALE GENOMIC DNA]</scope>
    <source>
        <strain evidence="2 3">S3663</strain>
    </source>
</reference>
<dbReference type="AlphaFoldDB" id="A0A5R9Q7Y7"/>
<name>A0A5R9Q7Y7_9GAMM</name>
<accession>A0A5R9Q7Y7</accession>
<dbReference type="EMBL" id="PPSW01000006">
    <property type="protein sequence ID" value="TLX48527.1"/>
    <property type="molecule type" value="Genomic_DNA"/>
</dbReference>
<gene>
    <name evidence="2" type="ORF">C1E24_03500</name>
</gene>
<dbReference type="Pfam" id="PF12706">
    <property type="entry name" value="Lactamase_B_2"/>
    <property type="match status" value="1"/>
</dbReference>
<dbReference type="OrthoDB" id="9803916at2"/>
<keyword evidence="2" id="KW-0378">Hydrolase</keyword>
<feature type="domain" description="Metallo-beta-lactamase" evidence="1">
    <location>
        <begin position="60"/>
        <end position="235"/>
    </location>
</feature>
<proteinExistence type="predicted"/>
<dbReference type="Gene3D" id="3.60.15.10">
    <property type="entry name" value="Ribonuclease Z/Hydroxyacylglutathione hydrolase-like"/>
    <property type="match status" value="1"/>
</dbReference>
<evidence type="ECO:0000313" key="2">
    <source>
        <dbReference type="EMBL" id="TLX48527.1"/>
    </source>
</evidence>
<sequence length="272" mass="30841">MKLTFYGVRGSVPTPGQNTVKYGGNTTSILLENKGSDFLILDAGTGIRNLGKDIQKYANDIYILLSHNHWDHIQGFPYFIPAYMPEKNINIIPGLTEEDEPNAILKQMKGSFFPINSNELSATVTITPIKNNSWKYQSFQISRCRMNHPGGGSAYKIIADDKLLVYATDNELFPPYPVATTFEKWVQFCAKADYLIHDGQYLPEDYPFKRGWGHSQIQHALDLAMQAQVKNLVLVSHDPDRTDEQIDKLQSELQKGEYPFNILFAYEGLTLI</sequence>
<dbReference type="Proteomes" id="UP000309186">
    <property type="component" value="Unassembled WGS sequence"/>
</dbReference>
<comment type="caution">
    <text evidence="2">The sequence shown here is derived from an EMBL/GenBank/DDBJ whole genome shotgun (WGS) entry which is preliminary data.</text>
</comment>
<evidence type="ECO:0000259" key="1">
    <source>
        <dbReference type="Pfam" id="PF12706"/>
    </source>
</evidence>
<dbReference type="InterPro" id="IPR001279">
    <property type="entry name" value="Metallo-B-lactamas"/>
</dbReference>
<dbReference type="SUPFAM" id="SSF56281">
    <property type="entry name" value="Metallo-hydrolase/oxidoreductase"/>
    <property type="match status" value="1"/>
</dbReference>
<dbReference type="PANTHER" id="PTHR42663:SF4">
    <property type="entry name" value="SLL1036 PROTEIN"/>
    <property type="match status" value="1"/>
</dbReference>
<evidence type="ECO:0000313" key="3">
    <source>
        <dbReference type="Proteomes" id="UP000309186"/>
    </source>
</evidence>
<dbReference type="InterPro" id="IPR036866">
    <property type="entry name" value="RibonucZ/Hydroxyglut_hydro"/>
</dbReference>